<dbReference type="InterPro" id="IPR020598">
    <property type="entry name" value="rRNA_Ade_methylase_Trfase_N"/>
</dbReference>
<dbReference type="SUPFAM" id="SSF53335">
    <property type="entry name" value="S-adenosyl-L-methionine-dependent methyltransferases"/>
    <property type="match status" value="1"/>
</dbReference>
<dbReference type="EC" id="2.1.1.-" evidence="7"/>
<comment type="similarity">
    <text evidence="7">Belongs to the class I-like SAM-binding methyltransferase superfamily. rRNA adenine N(6)-methyltransferase family. RsmA subfamily.</text>
</comment>
<keyword evidence="1 7" id="KW-0963">Cytoplasm</keyword>
<evidence type="ECO:0000313" key="10">
    <source>
        <dbReference type="EMBL" id="OIR20372.1"/>
    </source>
</evidence>
<evidence type="ECO:0000256" key="5">
    <source>
        <dbReference type="ARBA" id="ARBA00022691"/>
    </source>
</evidence>
<dbReference type="Gene3D" id="3.40.50.150">
    <property type="entry name" value="Vaccinia Virus protein VP39"/>
    <property type="match status" value="1"/>
</dbReference>
<dbReference type="Gene3D" id="1.10.8.100">
    <property type="entry name" value="Ribosomal RNA adenine dimethylase-like, domain 2"/>
    <property type="match status" value="1"/>
</dbReference>
<dbReference type="InterPro" id="IPR001737">
    <property type="entry name" value="KsgA/Erm"/>
</dbReference>
<keyword evidence="6 7" id="KW-0694">RNA-binding</keyword>
<dbReference type="PANTHER" id="PTHR11727:SF7">
    <property type="entry name" value="DIMETHYLADENOSINE TRANSFERASE-RELATED"/>
    <property type="match status" value="1"/>
</dbReference>
<dbReference type="PROSITE" id="PS01131">
    <property type="entry name" value="RRNA_A_DIMETH"/>
    <property type="match status" value="1"/>
</dbReference>
<dbReference type="EMBL" id="MIYU01000001">
    <property type="protein sequence ID" value="OIR20372.1"/>
    <property type="molecule type" value="Genomic_DNA"/>
</dbReference>
<dbReference type="Pfam" id="PF00398">
    <property type="entry name" value="RrnaAD"/>
    <property type="match status" value="1"/>
</dbReference>
<dbReference type="GO" id="GO:0005737">
    <property type="term" value="C:cytoplasm"/>
    <property type="evidence" value="ECO:0007669"/>
    <property type="project" value="UniProtKB-SubCell"/>
</dbReference>
<dbReference type="HAMAP" id="MF_00607">
    <property type="entry name" value="16SrRNA_methyltr_A"/>
    <property type="match status" value="1"/>
</dbReference>
<dbReference type="InterPro" id="IPR020596">
    <property type="entry name" value="rRNA_Ade_Mease_Trfase_CS"/>
</dbReference>
<dbReference type="GO" id="GO:0003723">
    <property type="term" value="F:RNA binding"/>
    <property type="evidence" value="ECO:0007669"/>
    <property type="project" value="UniProtKB-UniRule"/>
</dbReference>
<organism evidence="10 11">
    <name type="scientific">Marine Group III euryarchaeote CG-Bathy1</name>
    <dbReference type="NCBI Taxonomy" id="1889001"/>
    <lineage>
        <taxon>Archaea</taxon>
        <taxon>Methanobacteriati</taxon>
        <taxon>Thermoplasmatota</taxon>
        <taxon>Thermoplasmata</taxon>
        <taxon>Candidatus Thermoprofundales</taxon>
    </lineage>
</organism>
<evidence type="ECO:0000256" key="2">
    <source>
        <dbReference type="ARBA" id="ARBA00022552"/>
    </source>
</evidence>
<dbReference type="PANTHER" id="PTHR11727">
    <property type="entry name" value="DIMETHYLADENOSINE TRANSFERASE"/>
    <property type="match status" value="1"/>
</dbReference>
<dbReference type="Proteomes" id="UP000183815">
    <property type="component" value="Unassembled WGS sequence"/>
</dbReference>
<evidence type="ECO:0000256" key="3">
    <source>
        <dbReference type="ARBA" id="ARBA00022603"/>
    </source>
</evidence>
<comment type="subcellular location">
    <subcellularLocation>
        <location evidence="7">Cytoplasm</location>
    </subcellularLocation>
</comment>
<reference evidence="10 11" key="1">
    <citation type="submission" date="2016-08" db="EMBL/GenBank/DDBJ databases">
        <title>New Insights into Marine Group III Euryarchaeota, from dark to light.</title>
        <authorList>
            <person name="Haro-Moreno J.M."/>
            <person name="Rodriguez-Valera F."/>
            <person name="Lopez-Garcia P."/>
            <person name="Moreira D."/>
            <person name="Martin-Cuadrado A.B."/>
        </authorList>
    </citation>
    <scope>NUCLEOTIDE SEQUENCE [LARGE SCALE GENOMIC DNA]</scope>
    <source>
        <strain evidence="10">CG-Bathy1</strain>
    </source>
</reference>
<accession>A0A1J5U2V2</accession>
<dbReference type="AlphaFoldDB" id="A0A1J5U2V2"/>
<keyword evidence="2 7" id="KW-0698">rRNA processing</keyword>
<protein>
    <recommendedName>
        <fullName evidence="7">Probable ribosomal RNA small subunit methyltransferase A</fullName>
        <ecNumber evidence="7">2.1.1.-</ecNumber>
    </recommendedName>
    <alternativeName>
        <fullName evidence="7">16S rRNA dimethyladenosine transferase</fullName>
    </alternativeName>
    <alternativeName>
        <fullName evidence="7">16S rRNA dimethylase</fullName>
    </alternativeName>
    <alternativeName>
        <fullName evidence="7">S-adenosylmethionine-6-N',N'-adenosyl(rRNA) dimethyltransferase</fullName>
    </alternativeName>
</protein>
<dbReference type="InterPro" id="IPR029063">
    <property type="entry name" value="SAM-dependent_MTases_sf"/>
</dbReference>
<comment type="caution">
    <text evidence="7 8">Lacks conserved residue(s) required for the propagation of feature annotation.</text>
</comment>
<sequence length="232" mass="26838">MAQRIVDAAEIKDDEDILEIGPGRGILTEKLAQMGKSLVAVEKDKWLFTVLNQKLRRENVEIIEGDIMKVDIPDIDVIVSNIPYSISSPLLFHLFETKWDRAVIMFQEEFANRLTAEHGTKQYGRLTVMASVHVKCKKLFRVSRNMFLPQPRVHSVVVELKREAPNYEVKDVKIFDEVVRAIFTHRRKTLKNALKTRFENLELDKLPFMELRGEVLNPEEIANLANEITKLI</sequence>
<dbReference type="SMART" id="SM00650">
    <property type="entry name" value="rADc"/>
    <property type="match status" value="1"/>
</dbReference>
<feature type="binding site" evidence="7 8">
    <location>
        <position position="42"/>
    </location>
    <ligand>
        <name>S-adenosyl-L-methionine</name>
        <dbReference type="ChEBI" id="CHEBI:59789"/>
    </ligand>
</feature>
<dbReference type="InterPro" id="IPR011530">
    <property type="entry name" value="rRNA_adenine_dimethylase"/>
</dbReference>
<comment type="function">
    <text evidence="7">Specifically dimethylates two adjacent adenosines in the loop of a conserved hairpin near the 3'-end of 16S rRNA in the 30S particle. May play a critical role in biogenesis of 30S subunits.</text>
</comment>
<evidence type="ECO:0000313" key="11">
    <source>
        <dbReference type="Proteomes" id="UP000183815"/>
    </source>
</evidence>
<dbReference type="NCBIfam" id="TIGR00755">
    <property type="entry name" value="ksgA"/>
    <property type="match status" value="1"/>
</dbReference>
<evidence type="ECO:0000259" key="9">
    <source>
        <dbReference type="SMART" id="SM00650"/>
    </source>
</evidence>
<evidence type="ECO:0000256" key="7">
    <source>
        <dbReference type="HAMAP-Rule" id="MF_00607"/>
    </source>
</evidence>
<feature type="domain" description="Ribosomal RNA adenine methylase transferase N-terminal" evidence="9">
    <location>
        <begin position="1"/>
        <end position="164"/>
    </location>
</feature>
<keyword evidence="5 7" id="KW-0949">S-adenosyl-L-methionine</keyword>
<dbReference type="PROSITE" id="PS51689">
    <property type="entry name" value="SAM_RNA_A_N6_MT"/>
    <property type="match status" value="1"/>
</dbReference>
<dbReference type="CDD" id="cd02440">
    <property type="entry name" value="AdoMet_MTases"/>
    <property type="match status" value="1"/>
</dbReference>
<gene>
    <name evidence="7" type="primary">rsmA</name>
    <name evidence="7" type="synonym">ksgA</name>
    <name evidence="10" type="ORF">BEU04_00790</name>
</gene>
<dbReference type="GO" id="GO:0000179">
    <property type="term" value="F:rRNA (adenine-N6,N6-)-dimethyltransferase activity"/>
    <property type="evidence" value="ECO:0007669"/>
    <property type="project" value="UniProtKB-UniRule"/>
</dbReference>
<evidence type="ECO:0000256" key="6">
    <source>
        <dbReference type="ARBA" id="ARBA00022884"/>
    </source>
</evidence>
<dbReference type="InterPro" id="IPR023165">
    <property type="entry name" value="rRNA_Ade_diMease-like_C"/>
</dbReference>
<feature type="binding site" evidence="7 8">
    <location>
        <position position="21"/>
    </location>
    <ligand>
        <name>S-adenosyl-L-methionine</name>
        <dbReference type="ChEBI" id="CHEBI:59789"/>
    </ligand>
</feature>
<proteinExistence type="inferred from homology"/>
<keyword evidence="4 7" id="KW-0808">Transferase</keyword>
<comment type="caution">
    <text evidence="10">The sequence shown here is derived from an EMBL/GenBank/DDBJ whole genome shotgun (WGS) entry which is preliminary data.</text>
</comment>
<keyword evidence="3 7" id="KW-0489">Methyltransferase</keyword>
<name>A0A1J5U2V2_9ARCH</name>
<feature type="binding site" evidence="7 8">
    <location>
        <position position="81"/>
    </location>
    <ligand>
        <name>S-adenosyl-L-methionine</name>
        <dbReference type="ChEBI" id="CHEBI:59789"/>
    </ligand>
</feature>
<evidence type="ECO:0000256" key="8">
    <source>
        <dbReference type="PROSITE-ProRule" id="PRU01026"/>
    </source>
</evidence>
<evidence type="ECO:0000256" key="4">
    <source>
        <dbReference type="ARBA" id="ARBA00022679"/>
    </source>
</evidence>
<feature type="binding site" evidence="7 8">
    <location>
        <position position="66"/>
    </location>
    <ligand>
        <name>S-adenosyl-L-methionine</name>
        <dbReference type="ChEBI" id="CHEBI:59789"/>
    </ligand>
</feature>
<feature type="binding site" evidence="7 8">
    <location>
        <position position="1"/>
    </location>
    <ligand>
        <name>S-adenosyl-L-methionine</name>
        <dbReference type="ChEBI" id="CHEBI:59789"/>
    </ligand>
</feature>
<evidence type="ECO:0000256" key="1">
    <source>
        <dbReference type="ARBA" id="ARBA00022490"/>
    </source>
</evidence>